<evidence type="ECO:0000256" key="9">
    <source>
        <dbReference type="ARBA" id="ARBA00037230"/>
    </source>
</evidence>
<dbReference type="EMBL" id="QWEG01000006">
    <property type="protein sequence ID" value="RHW40814.1"/>
    <property type="molecule type" value="Genomic_DNA"/>
</dbReference>
<dbReference type="GO" id="GO:0005886">
    <property type="term" value="C:plasma membrane"/>
    <property type="evidence" value="ECO:0007669"/>
    <property type="project" value="UniProtKB-SubCell"/>
</dbReference>
<comment type="caution">
    <text evidence="13">The sequence shown here is derived from an EMBL/GenBank/DDBJ whole genome shotgun (WGS) entry which is preliminary data.</text>
</comment>
<evidence type="ECO:0000259" key="11">
    <source>
        <dbReference type="Pfam" id="PF01578"/>
    </source>
</evidence>
<keyword evidence="8 10" id="KW-0472">Membrane</keyword>
<feature type="transmembrane region" description="Helical" evidence="10">
    <location>
        <begin position="305"/>
        <end position="325"/>
    </location>
</feature>
<keyword evidence="7 10" id="KW-1133">Transmembrane helix</keyword>
<dbReference type="GO" id="GO:0016829">
    <property type="term" value="F:lyase activity"/>
    <property type="evidence" value="ECO:0007669"/>
    <property type="project" value="UniProtKB-KW"/>
</dbReference>
<feature type="transmembrane region" description="Helical" evidence="10">
    <location>
        <begin position="391"/>
        <end position="410"/>
    </location>
</feature>
<feature type="transmembrane region" description="Helical" evidence="10">
    <location>
        <begin position="206"/>
        <end position="225"/>
    </location>
</feature>
<evidence type="ECO:0000256" key="5">
    <source>
        <dbReference type="ARBA" id="ARBA00022692"/>
    </source>
</evidence>
<dbReference type="PRINTS" id="PR01411">
    <property type="entry name" value="CCMFBIOGNSIS"/>
</dbReference>
<dbReference type="GO" id="GO:0017004">
    <property type="term" value="P:cytochrome complex assembly"/>
    <property type="evidence" value="ECO:0007669"/>
    <property type="project" value="UniProtKB-KW"/>
</dbReference>
<evidence type="ECO:0000256" key="7">
    <source>
        <dbReference type="ARBA" id="ARBA00022989"/>
    </source>
</evidence>
<feature type="transmembrane region" description="Helical" evidence="10">
    <location>
        <begin position="80"/>
        <end position="108"/>
    </location>
</feature>
<reference evidence="13 14" key="1">
    <citation type="journal article" date="2017" name="Int. J. Syst. Evol. Microbiol.">
        <title>Bacillus notoginsengisoli sp. nov., a novel bacterium isolated from the rhizosphere of Panax notoginseng.</title>
        <authorList>
            <person name="Zhang M.Y."/>
            <person name="Cheng J."/>
            <person name="Cai Y."/>
            <person name="Zhang T.Y."/>
            <person name="Wu Y.Y."/>
            <person name="Manikprabhu D."/>
            <person name="Li W.J."/>
            <person name="Zhang Y.X."/>
        </authorList>
    </citation>
    <scope>NUCLEOTIDE SEQUENCE [LARGE SCALE GENOMIC DNA]</scope>
    <source>
        <strain evidence="13 14">JCM 30743</strain>
    </source>
</reference>
<dbReference type="PRINTS" id="PR01410">
    <property type="entry name" value="CCBIOGENESIS"/>
</dbReference>
<keyword evidence="5 10" id="KW-0812">Transmembrane</keyword>
<evidence type="ECO:0000256" key="6">
    <source>
        <dbReference type="ARBA" id="ARBA00022748"/>
    </source>
</evidence>
<dbReference type="OrthoDB" id="9761451at2"/>
<evidence type="ECO:0000313" key="13">
    <source>
        <dbReference type="EMBL" id="RHW40814.1"/>
    </source>
</evidence>
<dbReference type="GO" id="GO:0020037">
    <property type="term" value="F:heme binding"/>
    <property type="evidence" value="ECO:0007669"/>
    <property type="project" value="InterPro"/>
</dbReference>
<proteinExistence type="inferred from homology"/>
<evidence type="ECO:0000313" key="14">
    <source>
        <dbReference type="Proteomes" id="UP000284416"/>
    </source>
</evidence>
<keyword evidence="6" id="KW-0201">Cytochrome c-type biogenesis</keyword>
<feature type="transmembrane region" description="Helical" evidence="10">
    <location>
        <begin position="245"/>
        <end position="260"/>
    </location>
</feature>
<feature type="transmembrane region" description="Helical" evidence="10">
    <location>
        <begin position="166"/>
        <end position="185"/>
    </location>
</feature>
<evidence type="ECO:0000256" key="1">
    <source>
        <dbReference type="ARBA" id="ARBA00004429"/>
    </source>
</evidence>
<feature type="transmembrane region" description="Helical" evidence="10">
    <location>
        <begin position="39"/>
        <end position="60"/>
    </location>
</feature>
<comment type="subcellular location">
    <subcellularLocation>
        <location evidence="1">Cell inner membrane</location>
        <topology evidence="1">Multi-pass membrane protein</topology>
    </subcellularLocation>
</comment>
<keyword evidence="13" id="KW-0456">Lyase</keyword>
<evidence type="ECO:0000256" key="8">
    <source>
        <dbReference type="ARBA" id="ARBA00023136"/>
    </source>
</evidence>
<dbReference type="RefSeq" id="WP_118920930.1">
    <property type="nucleotide sequence ID" value="NZ_QWEG01000006.1"/>
</dbReference>
<evidence type="ECO:0000256" key="10">
    <source>
        <dbReference type="SAM" id="Phobius"/>
    </source>
</evidence>
<dbReference type="Proteomes" id="UP000284416">
    <property type="component" value="Unassembled WGS sequence"/>
</dbReference>
<feature type="transmembrane region" description="Helical" evidence="10">
    <location>
        <begin position="422"/>
        <end position="439"/>
    </location>
</feature>
<accession>A0A417YUE7</accession>
<feature type="transmembrane region" description="Helical" evidence="10">
    <location>
        <begin position="445"/>
        <end position="465"/>
    </location>
</feature>
<dbReference type="PANTHER" id="PTHR43653:SF1">
    <property type="entry name" value="CYTOCHROME C-TYPE BIOGENESIS PROTEIN CCMF"/>
    <property type="match status" value="1"/>
</dbReference>
<dbReference type="PANTHER" id="PTHR43653">
    <property type="entry name" value="CYTOCHROME C ASSEMBLY PROTEIN-RELATED"/>
    <property type="match status" value="1"/>
</dbReference>
<dbReference type="Pfam" id="PF01578">
    <property type="entry name" value="Cytochrom_C_asm"/>
    <property type="match status" value="1"/>
</dbReference>
<evidence type="ECO:0000256" key="3">
    <source>
        <dbReference type="ARBA" id="ARBA00022475"/>
    </source>
</evidence>
<feature type="transmembrane region" description="Helical" evidence="10">
    <location>
        <begin position="618"/>
        <end position="637"/>
    </location>
</feature>
<feature type="transmembrane region" description="Helical" evidence="10">
    <location>
        <begin position="353"/>
        <end position="371"/>
    </location>
</feature>
<comment type="function">
    <text evidence="9">Required for the biogenesis of c-type cytochromes. Possible subunit of a heme lyase.</text>
</comment>
<dbReference type="InterPro" id="IPR032523">
    <property type="entry name" value="CcmF_C"/>
</dbReference>
<feature type="transmembrane region" description="Helical" evidence="10">
    <location>
        <begin position="272"/>
        <end position="293"/>
    </location>
</feature>
<sequence length="659" mass="72641">MYIIGNLSLILGIVLSAYTLAATIAGVRKGSAQWLESARGGIIGTFIAALTASALLLYFLGTGHFEFTYVASYTNRTLPLIYKLSAFWAGNAGSLLFWTLLLSIYTAIIGFAKKTAYTPYTLAVLSLNLLFFFTVMITLVNPFELSDTIPADGNGLNPMLQNPGMVIHPVTLYLGYVGLAVPFAFAMASLMLKNMDSDWLRLTRKWTLTAWMFLTAGNLIGAWWAYVELGWGGYWAWDPVENASFMPWLTVSALLHSVMIQERKNMLRKWNLFLVILSYGLTLFGTFLVRSGILTSVHAFADSGLGTYFFIFLAFMALFAAYLVVSRYGLIRSKSVPVSAYFSKESSFLLNNYILLAAAFAVFWGTVFPLISETLTGTKINTGAPYFNKVMAPILLALILLMAVCPVIPWQKASLARSLKQVRWPLALSALFAAFLAGSGVEGTFAIIGISACIFMLATHTAEIARAVQARKKATAENTVIATVKLFAKNKRRYGGYLVHLGIGVLAVGIISSQAYPLEIIKTIEKGESFSIGGYELTFNSFNKVKQGDRDVIFAEMGVMYNGRKLAPVLPEKIYYDNWSEPSTEVAVKSRWNEDLYVVLSSWETKNKITVLARVNPFISWIWTGGYIMLAGILIALSGKRRTNGKSVVQVVTEGEAVR</sequence>
<dbReference type="InterPro" id="IPR003567">
    <property type="entry name" value="Cyt_c_biogenesis"/>
</dbReference>
<gene>
    <name evidence="13" type="ORF">D1B31_11540</name>
</gene>
<feature type="domain" description="Cytochrome c assembly protein" evidence="11">
    <location>
        <begin position="88"/>
        <end position="291"/>
    </location>
</feature>
<protein>
    <submittedName>
        <fullName evidence="13">Heme lyase CcmF/NrfE family subunit</fullName>
    </submittedName>
</protein>
<name>A0A417YUE7_9BACI</name>
<evidence type="ECO:0000256" key="4">
    <source>
        <dbReference type="ARBA" id="ARBA00022519"/>
    </source>
</evidence>
<feature type="transmembrane region" description="Helical" evidence="10">
    <location>
        <begin position="120"/>
        <end position="140"/>
    </location>
</feature>
<feature type="transmembrane region" description="Helical" evidence="10">
    <location>
        <begin position="6"/>
        <end position="27"/>
    </location>
</feature>
<dbReference type="AlphaFoldDB" id="A0A417YUE7"/>
<feature type="transmembrane region" description="Helical" evidence="10">
    <location>
        <begin position="494"/>
        <end position="516"/>
    </location>
</feature>
<dbReference type="InterPro" id="IPR002541">
    <property type="entry name" value="Cyt_c_assembly"/>
</dbReference>
<feature type="domain" description="Cytochrome c-type biogenesis protein CcmF C-terminal" evidence="12">
    <location>
        <begin position="338"/>
        <end position="639"/>
    </location>
</feature>
<evidence type="ECO:0000256" key="2">
    <source>
        <dbReference type="ARBA" id="ARBA00009186"/>
    </source>
</evidence>
<keyword evidence="4" id="KW-0997">Cell inner membrane</keyword>
<evidence type="ECO:0000259" key="12">
    <source>
        <dbReference type="Pfam" id="PF16327"/>
    </source>
</evidence>
<dbReference type="Pfam" id="PF16327">
    <property type="entry name" value="CcmF_C"/>
    <property type="match status" value="1"/>
</dbReference>
<organism evidence="13 14">
    <name type="scientific">Neobacillus notoginsengisoli</name>
    <dbReference type="NCBI Taxonomy" id="1578198"/>
    <lineage>
        <taxon>Bacteria</taxon>
        <taxon>Bacillati</taxon>
        <taxon>Bacillota</taxon>
        <taxon>Bacilli</taxon>
        <taxon>Bacillales</taxon>
        <taxon>Bacillaceae</taxon>
        <taxon>Neobacillus</taxon>
    </lineage>
</organism>
<dbReference type="InterPro" id="IPR003568">
    <property type="entry name" value="Cyt_c_biogenesis_CcmF"/>
</dbReference>
<keyword evidence="14" id="KW-1185">Reference proteome</keyword>
<keyword evidence="3" id="KW-1003">Cell membrane</keyword>
<comment type="similarity">
    <text evidence="2">Belongs to the CcmF/CycK/Ccl1/NrfE/CcsA family.</text>
</comment>
<dbReference type="GO" id="GO:0015232">
    <property type="term" value="F:heme transmembrane transporter activity"/>
    <property type="evidence" value="ECO:0007669"/>
    <property type="project" value="InterPro"/>
</dbReference>